<organism evidence="3">
    <name type="scientific">mine drainage metagenome</name>
    <dbReference type="NCBI Taxonomy" id="410659"/>
    <lineage>
        <taxon>unclassified sequences</taxon>
        <taxon>metagenomes</taxon>
        <taxon>ecological metagenomes</taxon>
    </lineage>
</organism>
<feature type="domain" description="CsbD-like" evidence="2">
    <location>
        <begin position="4"/>
        <end position="56"/>
    </location>
</feature>
<dbReference type="InterPro" id="IPR036629">
    <property type="entry name" value="YjbJ_sf"/>
</dbReference>
<evidence type="ECO:0000313" key="3">
    <source>
        <dbReference type="EMBL" id="OIQ65653.1"/>
    </source>
</evidence>
<evidence type="ECO:0000259" key="2">
    <source>
        <dbReference type="Pfam" id="PF05532"/>
    </source>
</evidence>
<dbReference type="InterPro" id="IPR008462">
    <property type="entry name" value="CsbD"/>
</dbReference>
<dbReference type="Pfam" id="PF05532">
    <property type="entry name" value="CsbD"/>
    <property type="match status" value="1"/>
</dbReference>
<protein>
    <recommendedName>
        <fullName evidence="2">CsbD-like domain-containing protein</fullName>
    </recommendedName>
</protein>
<comment type="caution">
    <text evidence="3">The sequence shown here is derived from an EMBL/GenBank/DDBJ whole genome shotgun (WGS) entry which is preliminary data.</text>
</comment>
<reference evidence="3" key="1">
    <citation type="submission" date="2016-10" db="EMBL/GenBank/DDBJ databases">
        <title>Sequence of Gallionella enrichment culture.</title>
        <authorList>
            <person name="Poehlein A."/>
            <person name="Muehling M."/>
            <person name="Daniel R."/>
        </authorList>
    </citation>
    <scope>NUCLEOTIDE SEQUENCE</scope>
</reference>
<dbReference type="Gene3D" id="1.10.1470.10">
    <property type="entry name" value="YjbJ"/>
    <property type="match status" value="1"/>
</dbReference>
<dbReference type="EMBL" id="MLJW01007157">
    <property type="protein sequence ID" value="OIQ65653.1"/>
    <property type="molecule type" value="Genomic_DNA"/>
</dbReference>
<accession>A0A1J5PQ09</accession>
<proteinExistence type="inferred from homology"/>
<sequence length="59" mass="6274">MNKDQIKGTAKDIAGKTQEKVGKLTGSTSQQVKGLNKQVSGKIQKGVGDAKEFIKDANK</sequence>
<comment type="similarity">
    <text evidence="1">Belongs to the UPF0337 (CsbD) family.</text>
</comment>
<name>A0A1J5PQ09_9ZZZZ</name>
<gene>
    <name evidence="3" type="ORF">GALL_527870</name>
</gene>
<dbReference type="SUPFAM" id="SSF69047">
    <property type="entry name" value="Hypothetical protein YjbJ"/>
    <property type="match status" value="1"/>
</dbReference>
<dbReference type="AlphaFoldDB" id="A0A1J5PQ09"/>
<evidence type="ECO:0000256" key="1">
    <source>
        <dbReference type="ARBA" id="ARBA00009129"/>
    </source>
</evidence>